<feature type="signal peptide" evidence="1">
    <location>
        <begin position="1"/>
        <end position="24"/>
    </location>
</feature>
<accession>A0AAW6TUK5</accession>
<reference evidence="2" key="1">
    <citation type="submission" date="2023-05" db="EMBL/GenBank/DDBJ databases">
        <title>Anaerotaeda fermentans gen. nov., sp. nov., a novel anaerobic planctomycete of the new family within the order Sedimentisphaerales isolated from Taman Peninsula, Russia.</title>
        <authorList>
            <person name="Khomyakova M.A."/>
            <person name="Merkel A.Y."/>
            <person name="Slobodkin A.I."/>
        </authorList>
    </citation>
    <scope>NUCLEOTIDE SEQUENCE</scope>
    <source>
        <strain evidence="2">M17dextr</strain>
    </source>
</reference>
<evidence type="ECO:0000256" key="1">
    <source>
        <dbReference type="SAM" id="SignalP"/>
    </source>
</evidence>
<protein>
    <submittedName>
        <fullName evidence="2">Uncharacterized protein</fullName>
    </submittedName>
</protein>
<dbReference type="AlphaFoldDB" id="A0AAW6TUK5"/>
<dbReference type="Proteomes" id="UP001431776">
    <property type="component" value="Unassembled WGS sequence"/>
</dbReference>
<organism evidence="2 3">
    <name type="scientific">Anaerobaca lacustris</name>
    <dbReference type="NCBI Taxonomy" id="3044600"/>
    <lineage>
        <taxon>Bacteria</taxon>
        <taxon>Pseudomonadati</taxon>
        <taxon>Planctomycetota</taxon>
        <taxon>Phycisphaerae</taxon>
        <taxon>Sedimentisphaerales</taxon>
        <taxon>Anaerobacaceae</taxon>
        <taxon>Anaerobaca</taxon>
    </lineage>
</organism>
<comment type="caution">
    <text evidence="2">The sequence shown here is derived from an EMBL/GenBank/DDBJ whole genome shotgun (WGS) entry which is preliminary data.</text>
</comment>
<gene>
    <name evidence="2" type="ORF">QJ522_09445</name>
</gene>
<name>A0AAW6TUK5_9BACT</name>
<dbReference type="PROSITE" id="PS51257">
    <property type="entry name" value="PROKAR_LIPOPROTEIN"/>
    <property type="match status" value="1"/>
</dbReference>
<dbReference type="RefSeq" id="WP_349244671.1">
    <property type="nucleotide sequence ID" value="NZ_JASCXX010000009.1"/>
</dbReference>
<evidence type="ECO:0000313" key="3">
    <source>
        <dbReference type="Proteomes" id="UP001431776"/>
    </source>
</evidence>
<keyword evidence="1" id="KW-0732">Signal</keyword>
<proteinExistence type="predicted"/>
<dbReference type="EMBL" id="JASCXX010000009">
    <property type="protein sequence ID" value="MDI6449265.1"/>
    <property type="molecule type" value="Genomic_DNA"/>
</dbReference>
<sequence>MIVSRRIAAAAVLLAVACSAIVVAQDELPKENPIREFFDKLDTEYHGFYEVRAGSRLQNDPHEKDLSILEARYQFDLFSMRDWGDIKIKGDVYGDGVEEKGVFDMREANIFGRPTDFMDVKLGRQVLTWGTGDLLFINDLFPKDWQSFFIGRDTEYLKAPSDAVKVSLFMDWANLDIAYTPEFDSDRFISGERLSYWNPVLGDRAGRDDKLSTERRRTFFDDDELALRLYRNIRNYELAFYGYWGYWKSPGGFNEAMTAAIFPELHVYGASLRGAIGKGIGNAEVGYYDSVDDRGGDDFLVNNSEMRYLIGYTQDIGRDFTAGVQYYVEQMLDYGNYKANQPDGMPKRDEYRHLATLRLTKLLMNQNLRLSLFTYYSPSDEDVYMRPIANYKATDNLALEIGGNIFFGDEDYTFFNQFRNNTNAYLAVRYSF</sequence>
<feature type="chain" id="PRO_5043543598" evidence="1">
    <location>
        <begin position="25"/>
        <end position="432"/>
    </location>
</feature>
<keyword evidence="3" id="KW-1185">Reference proteome</keyword>
<evidence type="ECO:0000313" key="2">
    <source>
        <dbReference type="EMBL" id="MDI6449265.1"/>
    </source>
</evidence>